<accession>A0A165C1P6</accession>
<sequence>MEKFSAYRDPGTGIHPFLPPTAPNPASARHYALLPVRAVAAVLRAALLLALATVWAAVRLLSLLLTPIPALYAPLAKGLDAALAQSCFLVLGFHITSELAAINRSKAKDLAHARWAPKGGDLIICNWVGWVEIVWFAAKYRATLVLPVAAPPAPPAAAAQGSPISSTGRRTGTGSAAISLPPPVSAQPRAPILGFRPVSLLQMLAAVGRAPPFFPRAEHQQGEPLEEIRKRAKGPVLVFPECTTTNGRALARFADVFGASTVPPKGYHVWLACVKYEAPTNLRPTLTQPTPATLPRTLLPLLASLHPQAVHLRQLNPAESPSAQTFLASSYVTEAARDPLAECAAALVAQLGRMRRTGLGWEDKVAFLEFWGRGRKRA</sequence>
<feature type="compositionally biased region" description="Polar residues" evidence="7">
    <location>
        <begin position="162"/>
        <end position="176"/>
    </location>
</feature>
<keyword evidence="3 8" id="KW-1133">Transmembrane helix</keyword>
<dbReference type="PANTHER" id="PTHR23063:SF60">
    <property type="entry name" value="LYSOPHOSPHATIDIC ACID:OLEOYL-COA ACYLTRANSFERASE 1"/>
    <property type="match status" value="1"/>
</dbReference>
<evidence type="ECO:0008006" key="11">
    <source>
        <dbReference type="Google" id="ProtNLM"/>
    </source>
</evidence>
<dbReference type="Proteomes" id="UP000076842">
    <property type="component" value="Unassembled WGS sequence"/>
</dbReference>
<evidence type="ECO:0000256" key="1">
    <source>
        <dbReference type="ARBA" id="ARBA00022679"/>
    </source>
</evidence>
<keyword evidence="5 8" id="KW-0472">Membrane</keyword>
<gene>
    <name evidence="9" type="ORF">CALCODRAFT_488947</name>
</gene>
<protein>
    <recommendedName>
        <fullName evidence="11">Phospholipid/glycerol acyltransferase domain-containing protein</fullName>
    </recommendedName>
</protein>
<evidence type="ECO:0000256" key="6">
    <source>
        <dbReference type="ARBA" id="ARBA00023315"/>
    </source>
</evidence>
<dbReference type="FunCoup" id="A0A165C1P6">
    <property type="interactions" value="49"/>
</dbReference>
<evidence type="ECO:0000256" key="2">
    <source>
        <dbReference type="ARBA" id="ARBA00022692"/>
    </source>
</evidence>
<evidence type="ECO:0000256" key="3">
    <source>
        <dbReference type="ARBA" id="ARBA00022989"/>
    </source>
</evidence>
<keyword evidence="6" id="KW-0012">Acyltransferase</keyword>
<feature type="transmembrane region" description="Helical" evidence="8">
    <location>
        <begin position="38"/>
        <end position="61"/>
    </location>
</feature>
<evidence type="ECO:0000313" key="10">
    <source>
        <dbReference type="Proteomes" id="UP000076842"/>
    </source>
</evidence>
<dbReference type="EMBL" id="KV424232">
    <property type="protein sequence ID" value="KZT50110.1"/>
    <property type="molecule type" value="Genomic_DNA"/>
</dbReference>
<dbReference type="InParanoid" id="A0A165C1P6"/>
<proteinExistence type="predicted"/>
<dbReference type="PANTHER" id="PTHR23063">
    <property type="entry name" value="PHOSPHOLIPID ACYLTRANSFERASE"/>
    <property type="match status" value="1"/>
</dbReference>
<evidence type="ECO:0000256" key="4">
    <source>
        <dbReference type="ARBA" id="ARBA00023098"/>
    </source>
</evidence>
<organism evidence="9 10">
    <name type="scientific">Calocera cornea HHB12733</name>
    <dbReference type="NCBI Taxonomy" id="1353952"/>
    <lineage>
        <taxon>Eukaryota</taxon>
        <taxon>Fungi</taxon>
        <taxon>Dikarya</taxon>
        <taxon>Basidiomycota</taxon>
        <taxon>Agaricomycotina</taxon>
        <taxon>Dacrymycetes</taxon>
        <taxon>Dacrymycetales</taxon>
        <taxon>Dacrymycetaceae</taxon>
        <taxon>Calocera</taxon>
    </lineage>
</organism>
<feature type="region of interest" description="Disordered" evidence="7">
    <location>
        <begin position="156"/>
        <end position="180"/>
    </location>
</feature>
<keyword evidence="1" id="KW-0808">Transferase</keyword>
<keyword evidence="2 8" id="KW-0812">Transmembrane</keyword>
<evidence type="ECO:0000256" key="7">
    <source>
        <dbReference type="SAM" id="MobiDB-lite"/>
    </source>
</evidence>
<evidence type="ECO:0000313" key="9">
    <source>
        <dbReference type="EMBL" id="KZT50110.1"/>
    </source>
</evidence>
<reference evidence="9 10" key="1">
    <citation type="journal article" date="2016" name="Mol. Biol. Evol.">
        <title>Comparative Genomics of Early-Diverging Mushroom-Forming Fungi Provides Insights into the Origins of Lignocellulose Decay Capabilities.</title>
        <authorList>
            <person name="Nagy L.G."/>
            <person name="Riley R."/>
            <person name="Tritt A."/>
            <person name="Adam C."/>
            <person name="Daum C."/>
            <person name="Floudas D."/>
            <person name="Sun H."/>
            <person name="Yadav J.S."/>
            <person name="Pangilinan J."/>
            <person name="Larsson K.H."/>
            <person name="Matsuura K."/>
            <person name="Barry K."/>
            <person name="Labutti K."/>
            <person name="Kuo R."/>
            <person name="Ohm R.A."/>
            <person name="Bhattacharya S.S."/>
            <person name="Shirouzu T."/>
            <person name="Yoshinaga Y."/>
            <person name="Martin F.M."/>
            <person name="Grigoriev I.V."/>
            <person name="Hibbett D.S."/>
        </authorList>
    </citation>
    <scope>NUCLEOTIDE SEQUENCE [LARGE SCALE GENOMIC DNA]</scope>
    <source>
        <strain evidence="9 10">HHB12733</strain>
    </source>
</reference>
<keyword evidence="4" id="KW-0443">Lipid metabolism</keyword>
<keyword evidence="10" id="KW-1185">Reference proteome</keyword>
<evidence type="ECO:0000256" key="8">
    <source>
        <dbReference type="SAM" id="Phobius"/>
    </source>
</evidence>
<name>A0A165C1P6_9BASI</name>
<dbReference type="GO" id="GO:0006629">
    <property type="term" value="P:lipid metabolic process"/>
    <property type="evidence" value="ECO:0007669"/>
    <property type="project" value="UniProtKB-KW"/>
</dbReference>
<dbReference type="STRING" id="1353952.A0A165C1P6"/>
<dbReference type="AlphaFoldDB" id="A0A165C1P6"/>
<dbReference type="OrthoDB" id="272512at2759"/>
<evidence type="ECO:0000256" key="5">
    <source>
        <dbReference type="ARBA" id="ARBA00023136"/>
    </source>
</evidence>
<dbReference type="GO" id="GO:0016746">
    <property type="term" value="F:acyltransferase activity"/>
    <property type="evidence" value="ECO:0007669"/>
    <property type="project" value="UniProtKB-KW"/>
</dbReference>